<feature type="transmembrane region" description="Helical" evidence="2">
    <location>
        <begin position="81"/>
        <end position="100"/>
    </location>
</feature>
<keyword evidence="2" id="KW-0812">Transmembrane</keyword>
<evidence type="ECO:0000313" key="3">
    <source>
        <dbReference type="EMBL" id="CAG9328143.1"/>
    </source>
</evidence>
<proteinExistence type="predicted"/>
<reference evidence="3" key="1">
    <citation type="submission" date="2021-09" db="EMBL/GenBank/DDBJ databases">
        <authorList>
            <consortium name="AG Swart"/>
            <person name="Singh M."/>
            <person name="Singh A."/>
            <person name="Seah K."/>
            <person name="Emmerich C."/>
        </authorList>
    </citation>
    <scope>NUCLEOTIDE SEQUENCE</scope>
    <source>
        <strain evidence="3">ATCC30299</strain>
    </source>
</reference>
<feature type="compositionally biased region" description="Polar residues" evidence="1">
    <location>
        <begin position="220"/>
        <end position="235"/>
    </location>
</feature>
<keyword evidence="2" id="KW-0472">Membrane</keyword>
<sequence>MVDQLNPNTRRNPWYIFWEPKIIPTPPEPSEGHTIIHSRSNCARFYFDPIINHNPLLFGRIDPQTYLIIIQTANRCVKSSWIKYMFFKIIILIVLFLFSLDLLLSLIFFDILALVDICIIIISAFAMREVGRQFMIRMKKNELIMNRELQEAADQCLRDTGVRVTAGDYCHWLNFYSINYRGFEAQAQVGFQAAEGVPVQPYQPPQLQPQGQPNQAGQQENLPVPQNNIGQSEVNPQIPPHVPRYQQFPSGGVI</sequence>
<comment type="caution">
    <text evidence="3">The sequence shown here is derived from an EMBL/GenBank/DDBJ whole genome shotgun (WGS) entry which is preliminary data.</text>
</comment>
<protein>
    <submittedName>
        <fullName evidence="3">Uncharacterized protein</fullName>
    </submittedName>
</protein>
<dbReference type="EMBL" id="CAJZBQ010000045">
    <property type="protein sequence ID" value="CAG9328143.1"/>
    <property type="molecule type" value="Genomic_DNA"/>
</dbReference>
<feature type="region of interest" description="Disordered" evidence="1">
    <location>
        <begin position="202"/>
        <end position="254"/>
    </location>
</feature>
<keyword evidence="4" id="KW-1185">Reference proteome</keyword>
<keyword evidence="2" id="KW-1133">Transmembrane helix</keyword>
<evidence type="ECO:0000313" key="4">
    <source>
        <dbReference type="Proteomes" id="UP001162131"/>
    </source>
</evidence>
<accession>A0AAU9K4R0</accession>
<dbReference type="AlphaFoldDB" id="A0AAU9K4R0"/>
<name>A0AAU9K4R0_9CILI</name>
<organism evidence="3 4">
    <name type="scientific">Blepharisma stoltei</name>
    <dbReference type="NCBI Taxonomy" id="1481888"/>
    <lineage>
        <taxon>Eukaryota</taxon>
        <taxon>Sar</taxon>
        <taxon>Alveolata</taxon>
        <taxon>Ciliophora</taxon>
        <taxon>Postciliodesmatophora</taxon>
        <taxon>Heterotrichea</taxon>
        <taxon>Heterotrichida</taxon>
        <taxon>Blepharismidae</taxon>
        <taxon>Blepharisma</taxon>
    </lineage>
</organism>
<feature type="transmembrane region" description="Helical" evidence="2">
    <location>
        <begin position="106"/>
        <end position="127"/>
    </location>
</feature>
<evidence type="ECO:0000256" key="1">
    <source>
        <dbReference type="SAM" id="MobiDB-lite"/>
    </source>
</evidence>
<evidence type="ECO:0000256" key="2">
    <source>
        <dbReference type="SAM" id="Phobius"/>
    </source>
</evidence>
<gene>
    <name evidence="3" type="ORF">BSTOLATCC_MIC45601</name>
</gene>
<feature type="compositionally biased region" description="Low complexity" evidence="1">
    <location>
        <begin position="208"/>
        <end position="219"/>
    </location>
</feature>
<dbReference type="Proteomes" id="UP001162131">
    <property type="component" value="Unassembled WGS sequence"/>
</dbReference>